<comment type="similarity">
    <text evidence="1">Belongs to the universal ribosomal protein uL16 family.</text>
</comment>
<dbReference type="SUPFAM" id="SSF54686">
    <property type="entry name" value="Ribosomal protein L16p/L10e"/>
    <property type="match status" value="1"/>
</dbReference>
<protein>
    <submittedName>
        <fullName evidence="4">60S ribosomal protein L10</fullName>
    </submittedName>
</protein>
<dbReference type="GO" id="GO:0005840">
    <property type="term" value="C:ribosome"/>
    <property type="evidence" value="ECO:0007669"/>
    <property type="project" value="UniProtKB-KW"/>
</dbReference>
<evidence type="ECO:0000313" key="4">
    <source>
        <dbReference type="EMBL" id="AIB09820.1"/>
    </source>
</evidence>
<reference evidence="4 5" key="1">
    <citation type="journal article" date="2014" name="BMC Genomics">
        <title>Nucleomorph and plastid genome sequences of the chlorarachniophyte Lotharella oceanica: convergent reductive evolution and frequent recombination in nucleomorph-bearing algae.</title>
        <authorList>
            <person name="Tanifuji G."/>
            <person name="Onodera N.T."/>
            <person name="Brown M.W."/>
            <person name="Curtis B.A."/>
            <person name="Roger A.J."/>
            <person name="Ka-Shu Wong G."/>
            <person name="Melkonian M."/>
            <person name="Archibald J.M."/>
        </authorList>
    </citation>
    <scope>NUCLEOTIDE SEQUENCE [LARGE SCALE GENOMIC DNA]</scope>
    <source>
        <strain evidence="4 5">CCMP622</strain>
    </source>
</reference>
<accession>A0A060DBF7</accession>
<sequence length="214" mass="24718">MGKRPGRCFRVIKNKPYPKSKYCKKIPRSKIRFFDIGNKNAPVNEFSSCISLINLEPVNITSQCIEALRIAINRSISKKLKKKKYHLKINVHPWHILRNNKMLAKAGADRVQTGMRLAFGKNIALCARVGKYQKILSIRSKHRHSFYIFNLVKKLSYKISGKQIPIIAPTWGFTVFSKINFLILSQNLELYKKSTHASNIKSSYILSYFIKNKS</sequence>
<dbReference type="InterPro" id="IPR001197">
    <property type="entry name" value="Ribosomal_uL16_euk_arch"/>
</dbReference>
<dbReference type="AlphaFoldDB" id="A0A060DBF7"/>
<dbReference type="CDD" id="cd01433">
    <property type="entry name" value="Ribosomal_L16_L10e"/>
    <property type="match status" value="1"/>
</dbReference>
<evidence type="ECO:0000313" key="5">
    <source>
        <dbReference type="Proteomes" id="UP000243670"/>
    </source>
</evidence>
<evidence type="ECO:0000256" key="3">
    <source>
        <dbReference type="ARBA" id="ARBA00023274"/>
    </source>
</evidence>
<dbReference type="EMBL" id="CP006628">
    <property type="protein sequence ID" value="AIB09820.1"/>
    <property type="molecule type" value="Genomic_DNA"/>
</dbReference>
<dbReference type="NCBIfam" id="NF003239">
    <property type="entry name" value="PRK04199.1-4"/>
    <property type="match status" value="1"/>
</dbReference>
<name>A0A060DBF7_9EUKA</name>
<dbReference type="GO" id="GO:0006412">
    <property type="term" value="P:translation"/>
    <property type="evidence" value="ECO:0007669"/>
    <property type="project" value="InterPro"/>
</dbReference>
<keyword evidence="4" id="KW-0542">Nucleomorph</keyword>
<dbReference type="Gene3D" id="3.90.1170.10">
    <property type="entry name" value="Ribosomal protein L10e/L16"/>
    <property type="match status" value="1"/>
</dbReference>
<evidence type="ECO:0000256" key="1">
    <source>
        <dbReference type="ARBA" id="ARBA00008931"/>
    </source>
</evidence>
<proteinExistence type="inferred from homology"/>
<dbReference type="InterPro" id="IPR036920">
    <property type="entry name" value="Ribosomal_uL16_sf"/>
</dbReference>
<gene>
    <name evidence="4" type="primary">rpl10</name>
    <name evidence="4" type="ORF">M951_chr2124</name>
</gene>
<organism evidence="4 5">
    <name type="scientific">Lotharella oceanica</name>
    <dbReference type="NCBI Taxonomy" id="641309"/>
    <lineage>
        <taxon>Eukaryota</taxon>
        <taxon>Sar</taxon>
        <taxon>Rhizaria</taxon>
        <taxon>Cercozoa</taxon>
        <taxon>Chlorarachniophyceae</taxon>
        <taxon>Lotharella</taxon>
    </lineage>
</organism>
<keyword evidence="3" id="KW-0687">Ribonucleoprotein</keyword>
<dbReference type="InterPro" id="IPR016180">
    <property type="entry name" value="Ribosomal_uL16_dom"/>
</dbReference>
<dbReference type="InterPro" id="IPR047873">
    <property type="entry name" value="Ribosomal_uL16"/>
</dbReference>
<dbReference type="GO" id="GO:1990904">
    <property type="term" value="C:ribonucleoprotein complex"/>
    <property type="evidence" value="ECO:0007669"/>
    <property type="project" value="UniProtKB-KW"/>
</dbReference>
<dbReference type="PIRSF" id="PIRSF005590">
    <property type="entry name" value="Ribosomal_L10"/>
    <property type="match status" value="1"/>
</dbReference>
<dbReference type="Proteomes" id="UP000243670">
    <property type="component" value="Nucleomorph 2"/>
</dbReference>
<dbReference type="GO" id="GO:0003735">
    <property type="term" value="F:structural constituent of ribosome"/>
    <property type="evidence" value="ECO:0007669"/>
    <property type="project" value="InterPro"/>
</dbReference>
<dbReference type="PANTHER" id="PTHR11726">
    <property type="entry name" value="60S RIBOSOMAL PROTEIN L10"/>
    <property type="match status" value="1"/>
</dbReference>
<geneLocation type="nucleomorph" evidence="4"/>
<evidence type="ECO:0000256" key="2">
    <source>
        <dbReference type="ARBA" id="ARBA00022980"/>
    </source>
</evidence>
<keyword evidence="2 4" id="KW-0689">Ribosomal protein</keyword>
<dbReference type="Pfam" id="PF00252">
    <property type="entry name" value="Ribosomal_L16"/>
    <property type="match status" value="1"/>
</dbReference>